<evidence type="ECO:0000313" key="2">
    <source>
        <dbReference type="Proteomes" id="UP000789920"/>
    </source>
</evidence>
<comment type="caution">
    <text evidence="1">The sequence shown here is derived from an EMBL/GenBank/DDBJ whole genome shotgun (WGS) entry which is preliminary data.</text>
</comment>
<gene>
    <name evidence="1" type="ORF">RPERSI_LOCUS9366</name>
</gene>
<evidence type="ECO:0000313" key="1">
    <source>
        <dbReference type="EMBL" id="CAG8687435.1"/>
    </source>
</evidence>
<dbReference type="EMBL" id="CAJVQC010017685">
    <property type="protein sequence ID" value="CAG8687435.1"/>
    <property type="molecule type" value="Genomic_DNA"/>
</dbReference>
<dbReference type="Proteomes" id="UP000789920">
    <property type="component" value="Unassembled WGS sequence"/>
</dbReference>
<keyword evidence="2" id="KW-1185">Reference proteome</keyword>
<organism evidence="1 2">
    <name type="scientific">Racocetra persica</name>
    <dbReference type="NCBI Taxonomy" id="160502"/>
    <lineage>
        <taxon>Eukaryota</taxon>
        <taxon>Fungi</taxon>
        <taxon>Fungi incertae sedis</taxon>
        <taxon>Mucoromycota</taxon>
        <taxon>Glomeromycotina</taxon>
        <taxon>Glomeromycetes</taxon>
        <taxon>Diversisporales</taxon>
        <taxon>Gigasporaceae</taxon>
        <taxon>Racocetra</taxon>
    </lineage>
</organism>
<protein>
    <submittedName>
        <fullName evidence="1">26314_t:CDS:1</fullName>
    </submittedName>
</protein>
<proteinExistence type="predicted"/>
<accession>A0ACA9P213</accession>
<feature type="non-terminal residue" evidence="1">
    <location>
        <position position="239"/>
    </location>
</feature>
<name>A0ACA9P213_9GLOM</name>
<reference evidence="1" key="1">
    <citation type="submission" date="2021-06" db="EMBL/GenBank/DDBJ databases">
        <authorList>
            <person name="Kallberg Y."/>
            <person name="Tangrot J."/>
            <person name="Rosling A."/>
        </authorList>
    </citation>
    <scope>NUCLEOTIDE SEQUENCE</scope>
    <source>
        <strain evidence="1">MA461A</strain>
    </source>
</reference>
<sequence length="239" mass="27752">MGDGTKKLLLRNGVKPDNTEHIMTYIDMNSEVRPKKIKQVLEEQNLWIPGLIKKCNTCKKTKPDPNNLNCCASHILSAQPDFTTQKSHIREVGEKAMTYLLKNKSIFIYLSNSSYLQVTSKKVQLSLLSISFEEVSSQELFKEERTFERVLSQKTFEETTPQDIYREIQHKPEIFISDLEILNDEASFQVTSKGKDIFKGFSSQETFIERMPQDMYIDLENLNNMMSSQEIFKGNRFLK</sequence>